<sequence length="116" mass="12604">MSTSNEPVFAWDAASVVAQRKPLLWTAKFGDGYQQNVPQGLNNQSGHWTLQLHCASSAEADAIDTFLQEQGGYLPFAWTPPRAATPVSVLCQNWSKYDKPGGVVSITATFEQVFGA</sequence>
<dbReference type="OrthoDB" id="8607203at2"/>
<protein>
    <submittedName>
        <fullName evidence="1">Minor tail protein M</fullName>
    </submittedName>
</protein>
<evidence type="ECO:0000313" key="3">
    <source>
        <dbReference type="Proteomes" id="UP000002372"/>
    </source>
</evidence>
<name>D6CTK6_THIA3</name>
<evidence type="ECO:0000313" key="4">
    <source>
        <dbReference type="Proteomes" id="UP000078599"/>
    </source>
</evidence>
<dbReference type="HOGENOM" id="CLU_142717_1_2_4"/>
<dbReference type="EMBL" id="FP475956">
    <property type="protein sequence ID" value="CAZ88625.1"/>
    <property type="molecule type" value="Genomic_DNA"/>
</dbReference>
<dbReference type="eggNOG" id="COG4718">
    <property type="taxonomic scope" value="Bacteria"/>
</dbReference>
<keyword evidence="4" id="KW-1185">Reference proteome</keyword>
<proteinExistence type="predicted"/>
<evidence type="ECO:0000313" key="1">
    <source>
        <dbReference type="EMBL" id="CAZ88625.1"/>
    </source>
</evidence>
<dbReference type="Pfam" id="PF05939">
    <property type="entry name" value="Phage_min_tail"/>
    <property type="match status" value="1"/>
</dbReference>
<evidence type="ECO:0000313" key="2">
    <source>
        <dbReference type="EMBL" id="CQR32087.1"/>
    </source>
</evidence>
<reference evidence="3" key="2">
    <citation type="journal article" date="2010" name="PLoS Genet.">
        <title>Structure, function, and evolution of the Thiomonas spp. genome.</title>
        <authorList>
            <person name="Arsene-Ploetze F."/>
            <person name="Koechler S."/>
            <person name="Marchal M."/>
            <person name="Coppee J.Y."/>
            <person name="Chandler M."/>
            <person name="Bonnefoy V."/>
            <person name="Brochier-Armanet C."/>
            <person name="Barakat M."/>
            <person name="Barbe V."/>
            <person name="Battaglia-Brunet F."/>
            <person name="Bruneel O."/>
            <person name="Bryan C.G."/>
            <person name="Cleiss-Arnold J."/>
            <person name="Cruveiller S."/>
            <person name="Erhardt M."/>
            <person name="Heinrich-Salmeron A."/>
            <person name="Hommais F."/>
            <person name="Joulian C."/>
            <person name="Krin E."/>
            <person name="Lieutaud A."/>
            <person name="Lievremont D."/>
            <person name="Michel C."/>
            <person name="Muller D."/>
            <person name="Ortet P."/>
            <person name="Proux C."/>
            <person name="Siguier P."/>
            <person name="Roche D."/>
            <person name="Rouy Z."/>
            <person name="Salvignol G."/>
            <person name="Slyemi D."/>
            <person name="Talla E."/>
            <person name="Weiss S."/>
            <person name="Weissenbach J."/>
            <person name="Medigue C."/>
            <person name="Bertin P.N."/>
        </authorList>
    </citation>
    <scope>NUCLEOTIDE SEQUENCE [LARGE SCALE GENOMIC DNA]</scope>
    <source>
        <strain evidence="3">DSM 22701 / CIP 110005 / 3As</strain>
    </source>
</reference>
<dbReference type="Proteomes" id="UP000002372">
    <property type="component" value="Chromosome"/>
</dbReference>
<accession>D6CTK6</accession>
<dbReference type="KEGG" id="thi:THI_1962"/>
<dbReference type="InterPro" id="IPR010265">
    <property type="entry name" value="Phage_lambda_TipM"/>
</dbReference>
<reference evidence="1" key="3">
    <citation type="submission" date="2010-07" db="EMBL/GenBank/DDBJ databases">
        <authorList>
            <person name="Genoscope - CEA"/>
        </authorList>
    </citation>
    <scope>NUCLEOTIDE SEQUENCE</scope>
    <source>
        <strain evidence="1">3As</strain>
    </source>
</reference>
<organism evidence="1 3">
    <name type="scientific">Thiomonas arsenitoxydans (strain DSM 22701 / CIP 110005 / 3As)</name>
    <dbReference type="NCBI Taxonomy" id="426114"/>
    <lineage>
        <taxon>Bacteria</taxon>
        <taxon>Pseudomonadati</taxon>
        <taxon>Pseudomonadota</taxon>
        <taxon>Betaproteobacteria</taxon>
        <taxon>Burkholderiales</taxon>
        <taxon>Thiomonas</taxon>
    </lineage>
</organism>
<dbReference type="Proteomes" id="UP000078599">
    <property type="component" value="Unassembled WGS sequence"/>
</dbReference>
<reference key="1">
    <citation type="submission" date="2009-07" db="EMBL/GenBank/DDBJ databases">
        <authorList>
            <person name="Genoscope - CEA"/>
        </authorList>
    </citation>
    <scope>NUCLEOTIDE SEQUENCE</scope>
    <source>
        <strain>3As</strain>
    </source>
</reference>
<dbReference type="EMBL" id="CTRI01000012">
    <property type="protein sequence ID" value="CQR32087.1"/>
    <property type="molecule type" value="Genomic_DNA"/>
</dbReference>
<reference evidence="2 4" key="4">
    <citation type="submission" date="2015-03" db="EMBL/GenBank/DDBJ databases">
        <authorList>
            <person name="Regsiter A."/>
            <person name="william w."/>
        </authorList>
    </citation>
    <scope>NUCLEOTIDE SEQUENCE [LARGE SCALE GENOMIC DNA]</scope>
    <source>
        <strain evidence="2 4">CB1</strain>
    </source>
</reference>
<gene>
    <name evidence="1" type="ordered locus">THI_1962</name>
    <name evidence="2" type="ORF">THICB1_20065</name>
</gene>
<dbReference type="AlphaFoldDB" id="D6CTK6"/>
<dbReference type="RefSeq" id="WP_013105944.1">
    <property type="nucleotide sequence ID" value="NC_014145.1"/>
</dbReference>